<evidence type="ECO:0000313" key="6">
    <source>
        <dbReference type="Proteomes" id="UP000242287"/>
    </source>
</evidence>
<dbReference type="PANTHER" id="PTHR12658:SF0">
    <property type="entry name" value="TUBULIN-SPECIFIC CHAPERONE D"/>
    <property type="match status" value="1"/>
</dbReference>
<dbReference type="Proteomes" id="UP000242287">
    <property type="component" value="Unassembled WGS sequence"/>
</dbReference>
<dbReference type="SUPFAM" id="SSF48371">
    <property type="entry name" value="ARM repeat"/>
    <property type="match status" value="1"/>
</dbReference>
<dbReference type="Pfam" id="PF12612">
    <property type="entry name" value="TFCD_C"/>
    <property type="match status" value="1"/>
</dbReference>
<evidence type="ECO:0000259" key="3">
    <source>
        <dbReference type="Pfam" id="PF12612"/>
    </source>
</evidence>
<dbReference type="AlphaFoldDB" id="A0A2A9NTV4"/>
<accession>A0A2A9NTV4</accession>
<dbReference type="InterPro" id="IPR022577">
    <property type="entry name" value="TBCD_C"/>
</dbReference>
<dbReference type="PROSITE" id="PS50077">
    <property type="entry name" value="HEAT_REPEAT"/>
    <property type="match status" value="1"/>
</dbReference>
<feature type="domain" description="Tubulin-folding cofactor D ARM repeats" evidence="4">
    <location>
        <begin position="322"/>
        <end position="517"/>
    </location>
</feature>
<gene>
    <name evidence="5" type="ORF">AMATHDRAFT_186665</name>
</gene>
<dbReference type="GO" id="GO:0048487">
    <property type="term" value="F:beta-tubulin binding"/>
    <property type="evidence" value="ECO:0007669"/>
    <property type="project" value="InterPro"/>
</dbReference>
<dbReference type="STRING" id="703135.A0A2A9NTV4"/>
<dbReference type="InterPro" id="IPR021133">
    <property type="entry name" value="HEAT_type_2"/>
</dbReference>
<keyword evidence="6" id="KW-1185">Reference proteome</keyword>
<dbReference type="Pfam" id="PF23579">
    <property type="entry name" value="ARM_TBCD"/>
    <property type="match status" value="1"/>
</dbReference>
<keyword evidence="1" id="KW-0143">Chaperone</keyword>
<evidence type="ECO:0000259" key="4">
    <source>
        <dbReference type="Pfam" id="PF25767"/>
    </source>
</evidence>
<dbReference type="EMBL" id="KZ301971">
    <property type="protein sequence ID" value="PFH53979.1"/>
    <property type="molecule type" value="Genomic_DNA"/>
</dbReference>
<dbReference type="InterPro" id="IPR033162">
    <property type="entry name" value="TBCD"/>
</dbReference>
<dbReference type="GO" id="GO:0007023">
    <property type="term" value="P:post-chaperonin tubulin folding pathway"/>
    <property type="evidence" value="ECO:0007669"/>
    <property type="project" value="InterPro"/>
</dbReference>
<protein>
    <submittedName>
        <fullName evidence="5">Uncharacterized protein</fullName>
    </submittedName>
</protein>
<dbReference type="Gene3D" id="1.25.10.10">
    <property type="entry name" value="Leucine-rich Repeat Variant"/>
    <property type="match status" value="2"/>
</dbReference>
<dbReference type="InterPro" id="IPR011989">
    <property type="entry name" value="ARM-like"/>
</dbReference>
<feature type="domain" description="Tubulin-folding cofactor D C-terminal" evidence="3">
    <location>
        <begin position="865"/>
        <end position="1059"/>
    </location>
</feature>
<dbReference type="PANTHER" id="PTHR12658">
    <property type="entry name" value="BETA-TUBULIN COFACTOR D"/>
    <property type="match status" value="1"/>
</dbReference>
<name>A0A2A9NTV4_9AGAR</name>
<dbReference type="GO" id="GO:0007021">
    <property type="term" value="P:tubulin complex assembly"/>
    <property type="evidence" value="ECO:0007669"/>
    <property type="project" value="InterPro"/>
</dbReference>
<dbReference type="GO" id="GO:0005096">
    <property type="term" value="F:GTPase activator activity"/>
    <property type="evidence" value="ECO:0007669"/>
    <property type="project" value="InterPro"/>
</dbReference>
<sequence length="1150" mass="129271">MSSTDARIESKFLAVFEKYDEFIATQNALLAIDTTVDSNPEQHATELSLLQKLENILDEYQEQSYLLDPLLEKLVTPVVEQVKRHALLSTSRNLCDSTKRAGHIASLLYHYIKFRGYKTIVRFFPHEVTDLTAALTYIRGVSDDQFQWQLRYVLLIWLYLVCMIPFDLSQFDESHETGRTISDLEEVGKRHLGKAGLEREGAALLLSRLYMRKDTTARFPAYLNWSSNILKEGRDVFLSMGALQVICEVIKTGPLTIIHQTLPEIIAVTLFIDEKPSLRGNTYLRKLKYKLSARVALRLLPPSSRPGGIQGKQLLDGLEIYTSSTNDDQHVPFEVEDILQKLFEGLQDKDTIVRYSAAKGVARIAERLSTAFAEQVLEMVMGLFSIHSTAVATLYDLPSLAESTWHGACLSCAEMARRGIVSNQQLSELVGWLLKALLFDLRKGAHSIGSNVRDAAAYVLWALARAQEPHALAEHATKLASRIAVVSLFDREVHVRRAASAAFQEFVGRTSLFPAGLDVLRKADFYAVSVRRNAFLLAAPQVAEHHEYQLPLLDHLLNVTIRHWDVAMRELASQSLYHILLLDMETLAPLVFSEAIKLSESADPNDVHGALLSLIELAKAYEVSHTGEEKEVRKNQILQMMSSLPDNVVLSHRHDILTAAACRLIAQTLTPNNSKLTSGVPRWRKVVEFGLKHRSTEVQQAASEAISSLSLLQDCSQDIERLSQELISSPMVVQQSLGKLLGSVRYDVHRHSLEYVLDTLLLCVTPANKFNIEARRNCYQAMAQILTTVKPCLKERIPAKVVRSIYSAMLTGLDNYTNDERGDVGSWIRMTCINGLSTISEILLLGIDPALGLNEYLPPELYRAAIAGILKQGLERLDNVRQMAGNCFIRLLKLSLPYPDGDRWQLPGRDLFESLLFSEPEPDNWGDSTWFFPKAVRFLELQAYRNNVLAGIVTSIGSKTDSTQRSMANSLVAYIQSLPVADSTSATFDVLVFIETLVAYTKPNVKDNSIFIPVLQMLNILLEHNAIQTLAQHPQGLRMLETILRIVSGNISKIKSISRVLESMKLVVHLLPVESLFITCVENLRSFFSHRVPRVRMDTAEFLYLKIQSSDIIVSDEVETILLETEWMSTDPHNTEGAFKELHELLLFVK</sequence>
<proteinExistence type="predicted"/>
<dbReference type="GO" id="GO:0000226">
    <property type="term" value="P:microtubule cytoskeleton organization"/>
    <property type="evidence" value="ECO:0007669"/>
    <property type="project" value="TreeGrafter"/>
</dbReference>
<evidence type="ECO:0000256" key="1">
    <source>
        <dbReference type="ARBA" id="ARBA00023186"/>
    </source>
</evidence>
<evidence type="ECO:0000313" key="5">
    <source>
        <dbReference type="EMBL" id="PFH53979.1"/>
    </source>
</evidence>
<dbReference type="InterPro" id="IPR016024">
    <property type="entry name" value="ARM-type_fold"/>
</dbReference>
<dbReference type="InterPro" id="IPR058033">
    <property type="entry name" value="ARM_TBCD_2nd"/>
</dbReference>
<dbReference type="OrthoDB" id="1735853at2759"/>
<feature type="repeat" description="HEAT" evidence="2">
    <location>
        <begin position="338"/>
        <end position="375"/>
    </location>
</feature>
<dbReference type="Pfam" id="PF25767">
    <property type="entry name" value="ARM_TBCD_2nd"/>
    <property type="match status" value="1"/>
</dbReference>
<evidence type="ECO:0000256" key="2">
    <source>
        <dbReference type="PROSITE-ProRule" id="PRU00103"/>
    </source>
</evidence>
<reference evidence="5 6" key="1">
    <citation type="submission" date="2014-02" db="EMBL/GenBank/DDBJ databases">
        <title>Transposable element dynamics among asymbiotic and ectomycorrhizal Amanita fungi.</title>
        <authorList>
            <consortium name="DOE Joint Genome Institute"/>
            <person name="Hess J."/>
            <person name="Skrede I."/>
            <person name="Wolfe B."/>
            <person name="LaButti K."/>
            <person name="Ohm R.A."/>
            <person name="Grigoriev I.V."/>
            <person name="Pringle A."/>
        </authorList>
    </citation>
    <scope>NUCLEOTIDE SEQUENCE [LARGE SCALE GENOMIC DNA]</scope>
    <source>
        <strain evidence="5 6">SKay4041</strain>
    </source>
</reference>
<organism evidence="5 6">
    <name type="scientific">Amanita thiersii Skay4041</name>
    <dbReference type="NCBI Taxonomy" id="703135"/>
    <lineage>
        <taxon>Eukaryota</taxon>
        <taxon>Fungi</taxon>
        <taxon>Dikarya</taxon>
        <taxon>Basidiomycota</taxon>
        <taxon>Agaricomycotina</taxon>
        <taxon>Agaricomycetes</taxon>
        <taxon>Agaricomycetidae</taxon>
        <taxon>Agaricales</taxon>
        <taxon>Pluteineae</taxon>
        <taxon>Amanitaceae</taxon>
        <taxon>Amanita</taxon>
    </lineage>
</organism>